<name>A0A0R3WYN3_HYDTA</name>
<evidence type="ECO:0000313" key="4">
    <source>
        <dbReference type="WBParaSite" id="TTAC_0000587301-mRNA-1"/>
    </source>
</evidence>
<dbReference type="Proteomes" id="UP000274429">
    <property type="component" value="Unassembled WGS sequence"/>
</dbReference>
<organism evidence="4">
    <name type="scientific">Hydatigena taeniaeformis</name>
    <name type="common">Feline tapeworm</name>
    <name type="synonym">Taenia taeniaeformis</name>
    <dbReference type="NCBI Taxonomy" id="6205"/>
    <lineage>
        <taxon>Eukaryota</taxon>
        <taxon>Metazoa</taxon>
        <taxon>Spiralia</taxon>
        <taxon>Lophotrochozoa</taxon>
        <taxon>Platyhelminthes</taxon>
        <taxon>Cestoda</taxon>
        <taxon>Eucestoda</taxon>
        <taxon>Cyclophyllidea</taxon>
        <taxon>Taeniidae</taxon>
        <taxon>Hydatigera</taxon>
    </lineage>
</organism>
<feature type="region of interest" description="Disordered" evidence="1">
    <location>
        <begin position="1"/>
        <end position="40"/>
    </location>
</feature>
<gene>
    <name evidence="2" type="ORF">TTAC_LOCUS5858</name>
</gene>
<evidence type="ECO:0000256" key="1">
    <source>
        <dbReference type="SAM" id="MobiDB-lite"/>
    </source>
</evidence>
<dbReference type="EMBL" id="UYWX01009389">
    <property type="protein sequence ID" value="VDM27816.1"/>
    <property type="molecule type" value="Genomic_DNA"/>
</dbReference>
<evidence type="ECO:0000313" key="2">
    <source>
        <dbReference type="EMBL" id="VDM27816.1"/>
    </source>
</evidence>
<reference evidence="2 3" key="2">
    <citation type="submission" date="2018-11" db="EMBL/GenBank/DDBJ databases">
        <authorList>
            <consortium name="Pathogen Informatics"/>
        </authorList>
    </citation>
    <scope>NUCLEOTIDE SEQUENCE [LARGE SCALE GENOMIC DNA]</scope>
</reference>
<protein>
    <submittedName>
        <fullName evidence="2 4">Uncharacterized protein</fullName>
    </submittedName>
</protein>
<evidence type="ECO:0000313" key="3">
    <source>
        <dbReference type="Proteomes" id="UP000274429"/>
    </source>
</evidence>
<dbReference type="WBParaSite" id="TTAC_0000587301-mRNA-1">
    <property type="protein sequence ID" value="TTAC_0000587301-mRNA-1"/>
    <property type="gene ID" value="TTAC_0000587301"/>
</dbReference>
<reference evidence="4" key="1">
    <citation type="submission" date="2017-02" db="UniProtKB">
        <authorList>
            <consortium name="WormBaseParasite"/>
        </authorList>
    </citation>
    <scope>IDENTIFICATION</scope>
</reference>
<proteinExistence type="predicted"/>
<accession>A0A0R3WYN3</accession>
<sequence length="90" mass="9961">MEQQSNKAAAARAHETGQTDSIKPPFEVRPNSSSLLHPLRDIDESLQLQPNPPPAQQLRYVVVPPEELNVIDISPGWPPLCHLFSNTKAT</sequence>
<dbReference type="AlphaFoldDB" id="A0A0R3WYN3"/>
<keyword evidence="3" id="KW-1185">Reference proteome</keyword>